<evidence type="ECO:0000313" key="3">
    <source>
        <dbReference type="EMBL" id="RFT66318.1"/>
    </source>
</evidence>
<accession>A0A090ZGB5</accession>
<sequence length="223" mass="24971">MTMLIKQLQLHINFHYKAILIFWIVALLIKGTTSAVDLKGVKVGFLHDILNNSSIAIAIFMVASTFIIQDDVFRLAVSFGVTRVQFFMGSVCYIILQSALFSFLQVVLLQNTLYITENASLGGNSVVQFFVQFLFYVTIATFFQVVVIIKQRFQWIGLMIGGTLLLVTISVLYGEAGIKGLVFTSNTTLIEIPYFIGISIGLTIFYFVIGSIFIRKVSFEQTV</sequence>
<evidence type="ECO:0000313" key="5">
    <source>
        <dbReference type="Proteomes" id="UP000264294"/>
    </source>
</evidence>
<reference evidence="3 5" key="2">
    <citation type="submission" date="2018-08" db="EMBL/GenBank/DDBJ databases">
        <title>Bacillus clarus sp. nov. strain PS00077A.</title>
        <authorList>
            <person name="Mendez Acevedo M."/>
            <person name="Carroll L."/>
            <person name="Mukherjee M."/>
            <person name="Wiedmann M."/>
            <person name="Kovac J."/>
        </authorList>
    </citation>
    <scope>NUCLEOTIDE SEQUENCE [LARGE SCALE GENOMIC DNA]</scope>
    <source>
        <strain evidence="3 5">PS00077A</strain>
    </source>
</reference>
<organism evidence="2 4">
    <name type="scientific">Bacillus clarus</name>
    <dbReference type="NCBI Taxonomy" id="2338372"/>
    <lineage>
        <taxon>Bacteria</taxon>
        <taxon>Bacillati</taxon>
        <taxon>Bacillota</taxon>
        <taxon>Bacilli</taxon>
        <taxon>Bacillales</taxon>
        <taxon>Bacillaceae</taxon>
        <taxon>Bacillus</taxon>
        <taxon>Bacillus cereus group</taxon>
    </lineage>
</organism>
<gene>
    <name evidence="3" type="ORF">D0U04_13965</name>
    <name evidence="2" type="ORF">DJ93_5304</name>
</gene>
<dbReference type="Proteomes" id="UP000264294">
    <property type="component" value="Unassembled WGS sequence"/>
</dbReference>
<comment type="caution">
    <text evidence="2">The sequence shown here is derived from an EMBL/GenBank/DDBJ whole genome shotgun (WGS) entry which is preliminary data.</text>
</comment>
<feature type="transmembrane region" description="Helical" evidence="1">
    <location>
        <begin position="129"/>
        <end position="149"/>
    </location>
</feature>
<dbReference type="Pfam" id="PF13261">
    <property type="entry name" value="DUF4052"/>
    <property type="match status" value="1"/>
</dbReference>
<feature type="transmembrane region" description="Helical" evidence="1">
    <location>
        <begin position="90"/>
        <end position="109"/>
    </location>
</feature>
<dbReference type="PATRIC" id="fig|1405.8.peg.5469"/>
<name>A0A090ZGB5_9BACI</name>
<evidence type="ECO:0000256" key="1">
    <source>
        <dbReference type="SAM" id="Phobius"/>
    </source>
</evidence>
<dbReference type="RefSeq" id="WP_042984028.1">
    <property type="nucleotide sequence ID" value="NZ_JMQC01000008.1"/>
</dbReference>
<dbReference type="EMBL" id="QVOD01000015">
    <property type="protein sequence ID" value="RFT66318.1"/>
    <property type="molecule type" value="Genomic_DNA"/>
</dbReference>
<feature type="transmembrane region" description="Helical" evidence="1">
    <location>
        <begin position="194"/>
        <end position="214"/>
    </location>
</feature>
<dbReference type="EMBL" id="JMQC01000008">
    <property type="protein sequence ID" value="KFN03286.1"/>
    <property type="molecule type" value="Genomic_DNA"/>
</dbReference>
<keyword evidence="1" id="KW-0472">Membrane</keyword>
<feature type="transmembrane region" description="Helical" evidence="1">
    <location>
        <begin position="156"/>
        <end position="174"/>
    </location>
</feature>
<keyword evidence="5" id="KW-1185">Reference proteome</keyword>
<dbReference type="InterPro" id="IPR025126">
    <property type="entry name" value="DUF4052"/>
</dbReference>
<keyword evidence="1" id="KW-0812">Transmembrane</keyword>
<keyword evidence="1" id="KW-1133">Transmembrane helix</keyword>
<feature type="transmembrane region" description="Helical" evidence="1">
    <location>
        <begin position="12"/>
        <end position="29"/>
    </location>
</feature>
<evidence type="ECO:0000313" key="4">
    <source>
        <dbReference type="Proteomes" id="UP000029389"/>
    </source>
</evidence>
<dbReference type="Proteomes" id="UP000029389">
    <property type="component" value="Unassembled WGS sequence"/>
</dbReference>
<reference evidence="2 4" key="1">
    <citation type="submission" date="2014-04" db="EMBL/GenBank/DDBJ databases">
        <authorList>
            <person name="Bishop-Lilly K.A."/>
            <person name="Broomall S.M."/>
            <person name="Chain P.S."/>
            <person name="Chertkov O."/>
            <person name="Coyne S.R."/>
            <person name="Daligault H.E."/>
            <person name="Davenport K.W."/>
            <person name="Erkkila T."/>
            <person name="Frey K.G."/>
            <person name="Gibbons H.S."/>
            <person name="Gu W."/>
            <person name="Jaissle J."/>
            <person name="Johnson S.L."/>
            <person name="Koroleva G.I."/>
            <person name="Ladner J.T."/>
            <person name="Lo C.-C."/>
            <person name="Minogue T.D."/>
            <person name="Munk C."/>
            <person name="Palacios G.F."/>
            <person name="Redden C.L."/>
            <person name="Rosenzweig C.N."/>
            <person name="Scholz M.B."/>
            <person name="Teshima H."/>
            <person name="Xu Y."/>
        </authorList>
    </citation>
    <scope>NUCLEOTIDE SEQUENCE [LARGE SCALE GENOMIC DNA]</scope>
    <source>
        <strain evidence="2 4">BHP</strain>
    </source>
</reference>
<feature type="transmembrane region" description="Helical" evidence="1">
    <location>
        <begin position="49"/>
        <end position="69"/>
    </location>
</feature>
<evidence type="ECO:0000313" key="2">
    <source>
        <dbReference type="EMBL" id="KFN03286.1"/>
    </source>
</evidence>
<proteinExistence type="predicted"/>
<dbReference type="AlphaFoldDB" id="A0A090ZGB5"/>
<protein>
    <submittedName>
        <fullName evidence="3">DUF4052 domain-containing protein</fullName>
    </submittedName>
</protein>